<evidence type="ECO:0000256" key="2">
    <source>
        <dbReference type="ARBA" id="ARBA00022729"/>
    </source>
</evidence>
<evidence type="ECO:0000259" key="7">
    <source>
        <dbReference type="PROSITE" id="PS50835"/>
    </source>
</evidence>
<evidence type="ECO:0000256" key="6">
    <source>
        <dbReference type="ARBA" id="ARBA00023319"/>
    </source>
</evidence>
<evidence type="ECO:0000256" key="3">
    <source>
        <dbReference type="ARBA" id="ARBA00023136"/>
    </source>
</evidence>
<dbReference type="InterPro" id="IPR050504">
    <property type="entry name" value="IgSF_BTN/MOG"/>
</dbReference>
<dbReference type="InterPro" id="IPR013106">
    <property type="entry name" value="Ig_V-set"/>
</dbReference>
<dbReference type="SMART" id="SM00406">
    <property type="entry name" value="IGv"/>
    <property type="match status" value="1"/>
</dbReference>
<accession>A0A3Q1FU27</accession>
<keyword evidence="3" id="KW-0472">Membrane</keyword>
<dbReference type="PANTHER" id="PTHR24100:SF151">
    <property type="entry name" value="ICOS LIGAND"/>
    <property type="match status" value="1"/>
</dbReference>
<dbReference type="Ensembl" id="ENSAPOT00000030956.1">
    <property type="protein sequence ID" value="ENSAPOP00000020748.1"/>
    <property type="gene ID" value="ENSAPOG00000024350.1"/>
</dbReference>
<dbReference type="PANTHER" id="PTHR24100">
    <property type="entry name" value="BUTYROPHILIN"/>
    <property type="match status" value="1"/>
</dbReference>
<dbReference type="GO" id="GO:0001817">
    <property type="term" value="P:regulation of cytokine production"/>
    <property type="evidence" value="ECO:0007669"/>
    <property type="project" value="TreeGrafter"/>
</dbReference>
<dbReference type="InterPro" id="IPR013783">
    <property type="entry name" value="Ig-like_fold"/>
</dbReference>
<dbReference type="GO" id="GO:0050863">
    <property type="term" value="P:regulation of T cell activation"/>
    <property type="evidence" value="ECO:0007669"/>
    <property type="project" value="UniProtKB-ARBA"/>
</dbReference>
<keyword evidence="4" id="KW-1015">Disulfide bond</keyword>
<dbReference type="GO" id="GO:0050852">
    <property type="term" value="P:T cell receptor signaling pathway"/>
    <property type="evidence" value="ECO:0007669"/>
    <property type="project" value="TreeGrafter"/>
</dbReference>
<dbReference type="STRING" id="80966.ENSAPOP00000020748"/>
<dbReference type="FunFam" id="2.60.40.10:FF:000142">
    <property type="entry name" value="V-set domain-containing T-cell activation inhibitor 1"/>
    <property type="match status" value="1"/>
</dbReference>
<dbReference type="InterPro" id="IPR007110">
    <property type="entry name" value="Ig-like_dom"/>
</dbReference>
<evidence type="ECO:0000256" key="4">
    <source>
        <dbReference type="ARBA" id="ARBA00023157"/>
    </source>
</evidence>
<evidence type="ECO:0000256" key="1">
    <source>
        <dbReference type="ARBA" id="ARBA00004370"/>
    </source>
</evidence>
<dbReference type="GO" id="GO:0009897">
    <property type="term" value="C:external side of plasma membrane"/>
    <property type="evidence" value="ECO:0007669"/>
    <property type="project" value="TreeGrafter"/>
</dbReference>
<dbReference type="SUPFAM" id="SSF48726">
    <property type="entry name" value="Immunoglobulin"/>
    <property type="match status" value="1"/>
</dbReference>
<dbReference type="AlphaFoldDB" id="A0A3Q1FU27"/>
<dbReference type="InterPro" id="IPR003599">
    <property type="entry name" value="Ig_sub"/>
</dbReference>
<dbReference type="GO" id="GO:0005102">
    <property type="term" value="F:signaling receptor binding"/>
    <property type="evidence" value="ECO:0007669"/>
    <property type="project" value="TreeGrafter"/>
</dbReference>
<protein>
    <recommendedName>
        <fullName evidence="7">Ig-like domain-containing protein</fullName>
    </recommendedName>
</protein>
<dbReference type="GO" id="GO:1903037">
    <property type="term" value="P:regulation of leukocyte cell-cell adhesion"/>
    <property type="evidence" value="ECO:0007669"/>
    <property type="project" value="UniProtKB-ARBA"/>
</dbReference>
<dbReference type="InterPro" id="IPR036179">
    <property type="entry name" value="Ig-like_dom_sf"/>
</dbReference>
<dbReference type="GeneTree" id="ENSGT01050000244843"/>
<dbReference type="Proteomes" id="UP000257200">
    <property type="component" value="Unplaced"/>
</dbReference>
<comment type="subcellular location">
    <subcellularLocation>
        <location evidence="1">Membrane</location>
    </subcellularLocation>
</comment>
<dbReference type="InParanoid" id="A0A3Q1FU27"/>
<evidence type="ECO:0000313" key="8">
    <source>
        <dbReference type="Ensembl" id="ENSAPOP00000020748.1"/>
    </source>
</evidence>
<sequence length="232" mass="26273">MDSAQFLHSFSFPSSDTKLCKIPTCFSPGLLQVVGPSQPVLAKVGDDVLLSCWLEPAVDASDMSVEWSREDLNPSYIYLWWYREELESLKHPDYKGRSSMLFSKLEFGDVSLKISKVKPSDEGKYRCFIPTLGRGCTVELVVGELILKVQDSDNWGLSGFLNIFLITCGLIQISFSPTFIHIINRFIQPPEQIVIILLFQTLKSLIYRIIWTLCCGSRLQSVLNHPSDESRT</sequence>
<proteinExistence type="predicted"/>
<keyword evidence="6" id="KW-0393">Immunoglobulin domain</keyword>
<name>A0A3Q1FU27_9TELE</name>
<dbReference type="PROSITE" id="PS50835">
    <property type="entry name" value="IG_LIKE"/>
    <property type="match status" value="1"/>
</dbReference>
<evidence type="ECO:0000256" key="5">
    <source>
        <dbReference type="ARBA" id="ARBA00023180"/>
    </source>
</evidence>
<dbReference type="SMART" id="SM00409">
    <property type="entry name" value="IG"/>
    <property type="match status" value="1"/>
</dbReference>
<reference evidence="8" key="2">
    <citation type="submission" date="2025-09" db="UniProtKB">
        <authorList>
            <consortium name="Ensembl"/>
        </authorList>
    </citation>
    <scope>IDENTIFICATION</scope>
</reference>
<keyword evidence="5" id="KW-0325">Glycoprotein</keyword>
<feature type="domain" description="Ig-like" evidence="7">
    <location>
        <begin position="28"/>
        <end position="127"/>
    </location>
</feature>
<reference evidence="8" key="1">
    <citation type="submission" date="2025-08" db="UniProtKB">
        <authorList>
            <consortium name="Ensembl"/>
        </authorList>
    </citation>
    <scope>IDENTIFICATION</scope>
</reference>
<evidence type="ECO:0000313" key="9">
    <source>
        <dbReference type="Proteomes" id="UP000257200"/>
    </source>
</evidence>
<organism evidence="8 9">
    <name type="scientific">Acanthochromis polyacanthus</name>
    <name type="common">spiny chromis</name>
    <dbReference type="NCBI Taxonomy" id="80966"/>
    <lineage>
        <taxon>Eukaryota</taxon>
        <taxon>Metazoa</taxon>
        <taxon>Chordata</taxon>
        <taxon>Craniata</taxon>
        <taxon>Vertebrata</taxon>
        <taxon>Euteleostomi</taxon>
        <taxon>Actinopterygii</taxon>
        <taxon>Neopterygii</taxon>
        <taxon>Teleostei</taxon>
        <taxon>Neoteleostei</taxon>
        <taxon>Acanthomorphata</taxon>
        <taxon>Ovalentaria</taxon>
        <taxon>Pomacentridae</taxon>
        <taxon>Acanthochromis</taxon>
    </lineage>
</organism>
<dbReference type="Gene3D" id="2.60.40.10">
    <property type="entry name" value="Immunoglobulins"/>
    <property type="match status" value="1"/>
</dbReference>
<dbReference type="Pfam" id="PF07686">
    <property type="entry name" value="V-set"/>
    <property type="match status" value="1"/>
</dbReference>
<keyword evidence="2" id="KW-0732">Signal</keyword>
<keyword evidence="9" id="KW-1185">Reference proteome</keyword>